<sequence length="280" mass="30493">MDGVYVTDGYGGSHGEENVHSDNGTANEYDLADKVKFPELSDPYLDSEGVAYEYPIGNPLTYLDYLDHCALYIADNQIPDNEISPDTGDFDLISLGYFDPVINDTTQSKISWHWDEEEGKGILEVEGVVWVEAASLDLGKKKEMIEYRGNGIIVVGQVVDGTHIQGDIRVSANLVAEGSYVPGGEGGFPNNVLGLIAQNIYLAPDPCDSMLTMTGAFYAENQIVSRKQNEIAGTFVCKEFNISGQVPRIYQVPELANNLPPGIPGGTPIWSISTSQWSES</sequence>
<dbReference type="Proteomes" id="UP000319130">
    <property type="component" value="Unassembled WGS sequence"/>
</dbReference>
<evidence type="ECO:0000313" key="2">
    <source>
        <dbReference type="Proteomes" id="UP000319130"/>
    </source>
</evidence>
<protein>
    <submittedName>
        <fullName evidence="1">Uncharacterized protein</fullName>
    </submittedName>
</protein>
<gene>
    <name evidence="1" type="ORF">E3J48_02495</name>
</gene>
<dbReference type="AlphaFoldDB" id="A0A523W987"/>
<reference evidence="1 2" key="1">
    <citation type="submission" date="2019-03" db="EMBL/GenBank/DDBJ databases">
        <title>Metabolic potential of uncultured bacteria and archaea associated with petroleum seepage in deep-sea sediments.</title>
        <authorList>
            <person name="Dong X."/>
            <person name="Hubert C."/>
        </authorList>
    </citation>
    <scope>NUCLEOTIDE SEQUENCE [LARGE SCALE GENOMIC DNA]</scope>
    <source>
        <strain evidence="1">E29_bin52</strain>
    </source>
</reference>
<comment type="caution">
    <text evidence="1">The sequence shown here is derived from an EMBL/GenBank/DDBJ whole genome shotgun (WGS) entry which is preliminary data.</text>
</comment>
<proteinExistence type="predicted"/>
<dbReference type="EMBL" id="SOIZ01000105">
    <property type="protein sequence ID" value="TET63399.1"/>
    <property type="molecule type" value="Genomic_DNA"/>
</dbReference>
<name>A0A523W987_UNCAE</name>
<evidence type="ECO:0000313" key="1">
    <source>
        <dbReference type="EMBL" id="TET63399.1"/>
    </source>
</evidence>
<accession>A0A523W987</accession>
<organism evidence="1 2">
    <name type="scientific">Aerophobetes bacterium</name>
    <dbReference type="NCBI Taxonomy" id="2030807"/>
    <lineage>
        <taxon>Bacteria</taxon>
        <taxon>Candidatus Aerophobota</taxon>
    </lineage>
</organism>